<dbReference type="Proteomes" id="UP000434052">
    <property type="component" value="Unassembled WGS sequence"/>
</dbReference>
<name>A0A6P1ZKF3_9BACT</name>
<dbReference type="AlphaFoldDB" id="A0A6P1ZKF3"/>
<dbReference type="GO" id="GO:0008270">
    <property type="term" value="F:zinc ion binding"/>
    <property type="evidence" value="ECO:0007669"/>
    <property type="project" value="InterPro"/>
</dbReference>
<comment type="caution">
    <text evidence="2">The sequence shown here is derived from an EMBL/GenBank/DDBJ whole genome shotgun (WGS) entry which is preliminary data.</text>
</comment>
<dbReference type="EMBL" id="QMIF01000001">
    <property type="protein sequence ID" value="TVM36421.1"/>
    <property type="molecule type" value="Genomic_DNA"/>
</dbReference>
<dbReference type="Gene3D" id="1.10.390.10">
    <property type="entry name" value="Neutral Protease Domain 2"/>
    <property type="match status" value="1"/>
</dbReference>
<protein>
    <submittedName>
        <fullName evidence="2">M1 family peptidase</fullName>
    </submittedName>
</protein>
<accession>A0A6P1ZKF3</accession>
<dbReference type="InterPro" id="IPR014782">
    <property type="entry name" value="Peptidase_M1_dom"/>
</dbReference>
<evidence type="ECO:0000313" key="2">
    <source>
        <dbReference type="EMBL" id="TVM36421.1"/>
    </source>
</evidence>
<proteinExistence type="predicted"/>
<reference evidence="2 3" key="1">
    <citation type="submission" date="2018-06" db="EMBL/GenBank/DDBJ databases">
        <title>Complete genome of Desulfovibrio marinus P48SEP.</title>
        <authorList>
            <person name="Crispim J.S."/>
            <person name="Vidigal P.M.P."/>
            <person name="Silva L.C.F."/>
            <person name="Araujo L.C."/>
            <person name="Laguardia C.N."/>
            <person name="Dias R.S."/>
            <person name="Sousa M.P."/>
            <person name="Paula S.O."/>
            <person name="Silva C."/>
        </authorList>
    </citation>
    <scope>NUCLEOTIDE SEQUENCE [LARGE SCALE GENOMIC DNA]</scope>
    <source>
        <strain evidence="2 3">P48SEP</strain>
    </source>
</reference>
<dbReference type="GO" id="GO:0008237">
    <property type="term" value="F:metallopeptidase activity"/>
    <property type="evidence" value="ECO:0007669"/>
    <property type="project" value="InterPro"/>
</dbReference>
<organism evidence="2 3">
    <name type="scientific">Oceanidesulfovibrio marinus</name>
    <dbReference type="NCBI Taxonomy" id="370038"/>
    <lineage>
        <taxon>Bacteria</taxon>
        <taxon>Pseudomonadati</taxon>
        <taxon>Thermodesulfobacteriota</taxon>
        <taxon>Desulfovibrionia</taxon>
        <taxon>Desulfovibrionales</taxon>
        <taxon>Desulfovibrionaceae</taxon>
        <taxon>Oceanidesulfovibrio</taxon>
    </lineage>
</organism>
<dbReference type="Pfam" id="PF01433">
    <property type="entry name" value="Peptidase_M1"/>
    <property type="match status" value="1"/>
</dbReference>
<feature type="domain" description="Peptidase M1 membrane alanine aminopeptidase" evidence="1">
    <location>
        <begin position="296"/>
        <end position="424"/>
    </location>
</feature>
<sequence>MIRIIPSMRVRLLVLPLILFAALLLVPAVAIEVRAEAPSHTLEIALRPDEAMLTGVADLDVSRYAGARATVLLAQKAAISVMRVDGNNAQYERDGRSLSVDIPKGASSLYIEYACRFDDPVEEQPASMDNPGFGVMGSITDKGAFLLPGSDWYPWLPEHGAHYAFTVRAPLGMYAVTTGGLVGHADLQNESLSRWDAWSPEDRLPLAAGWWTMRRNDDGPVPVLTYFTRQNEPLSARYLEATSRHVAFFSKLHGAYPFPQFSVVENYFPTGYGFPGFTLLGGRVLALPFIPETSLRHEVAHCWWGNGVLVDWERGNWCEGLTTYVADYLSKELESQAAALEYRIKNLRNYALVVPPDKDFALDAFTSRTSPATQAVGYGKAMYVFHMLRRRVGDEAFWQTLRQFYADHLFQLTSWSDFQQAFAAPELLGPDGAARFFAQWVDRPGAARLALSAKSAKSDGGWRVETGVSQQKPGYDLTVPVVVETADGKTNATISLPADDDRGEAVLETKAEPLRAEADPEANIFRRLAPEEVPATVNRLKGSENLVAILAESLPPEARKLVQWVLVSLSQGRAVILAEDEAVQDMQKTAGEDVLFFGMPESPELRALISQTHAGAVYLMGEGLPGAAVPAEADTVFFVDKRDGVDNATVNAAGELPVTAMLAAGGELIPDAFTTAARKITHYGTYSYLVFAGGDNLGKGVWPVRISPMTVQLKE</sequence>
<dbReference type="InterPro" id="IPR027268">
    <property type="entry name" value="Peptidase_M4/M1_CTD_sf"/>
</dbReference>
<dbReference type="OrthoDB" id="9816201at2"/>
<evidence type="ECO:0000313" key="3">
    <source>
        <dbReference type="Proteomes" id="UP000434052"/>
    </source>
</evidence>
<dbReference type="PANTHER" id="PTHR45726">
    <property type="entry name" value="LEUKOTRIENE A-4 HYDROLASE"/>
    <property type="match status" value="1"/>
</dbReference>
<dbReference type="PANTHER" id="PTHR45726:SF3">
    <property type="entry name" value="LEUKOTRIENE A-4 HYDROLASE"/>
    <property type="match status" value="1"/>
</dbReference>
<dbReference type="InterPro" id="IPR034015">
    <property type="entry name" value="M1_LTA4H"/>
</dbReference>
<evidence type="ECO:0000259" key="1">
    <source>
        <dbReference type="Pfam" id="PF01433"/>
    </source>
</evidence>
<dbReference type="SUPFAM" id="SSF55486">
    <property type="entry name" value="Metalloproteases ('zincins'), catalytic domain"/>
    <property type="match status" value="1"/>
</dbReference>
<gene>
    <name evidence="2" type="ORF">DQK91_00410</name>
</gene>
<dbReference type="RefSeq" id="WP_144233458.1">
    <property type="nucleotide sequence ID" value="NZ_QMIF01000001.1"/>
</dbReference>